<sequence>MRNNQQLKPLGRGHYGVVRRCISIKTGQQFAMKTIRKARVSRVESLLREVQILRKVSHPNIIELVDVYEDEMNLHLVTELCTGGELFDRILEKTESEEGRYSERDAMTLVTKILSAIAYCHDEHNICHRDLKPENFLFKDKADDSELKIIDFGLSRFEETDQIMTTRVGTPYCVHTMPSKCSLGPMDKPLQLSSRLRRFTGMSNLKRAALNVIANQLTEADIGHLRDAFREIDADNNGSICVDELKMVVKKEVGRDAWRARGVLEPWTAPSSKAVTGYKSRLLMSIQLSVMCVPMQCTAQEFLAATIDRNVFIREDNVRRAFQHFDIEGSGSITLANLVSIFGSEDHAREIVGDIDLDGDGEISFDEFRQMMEEDQTTTTATATFKKPVDSAAAAAVPTTAALTGA</sequence>
<dbReference type="CDD" id="cd00051">
    <property type="entry name" value="EFh"/>
    <property type="match status" value="1"/>
</dbReference>
<dbReference type="Gene3D" id="1.10.510.10">
    <property type="entry name" value="Transferase(Phosphotransferase) domain 1"/>
    <property type="match status" value="1"/>
</dbReference>
<evidence type="ECO:0000256" key="8">
    <source>
        <dbReference type="ARBA" id="ARBA00024334"/>
    </source>
</evidence>
<dbReference type="InterPro" id="IPR018247">
    <property type="entry name" value="EF_Hand_1_Ca_BS"/>
</dbReference>
<dbReference type="PROSITE" id="PS00107">
    <property type="entry name" value="PROTEIN_KINASE_ATP"/>
    <property type="match status" value="1"/>
</dbReference>
<dbReference type="Pfam" id="PF13202">
    <property type="entry name" value="EF-hand_5"/>
    <property type="match status" value="1"/>
</dbReference>
<evidence type="ECO:0000256" key="3">
    <source>
        <dbReference type="ARBA" id="ARBA00022679"/>
    </source>
</evidence>
<dbReference type="InParanoid" id="D8LI14"/>
<dbReference type="PROSITE" id="PS50222">
    <property type="entry name" value="EF_HAND_2"/>
    <property type="match status" value="2"/>
</dbReference>
<keyword evidence="2 10" id="KW-0723">Serine/threonine-protein kinase</keyword>
<dbReference type="InterPro" id="IPR000719">
    <property type="entry name" value="Prot_kinase_dom"/>
</dbReference>
<dbReference type="OrthoDB" id="40902at2759"/>
<dbReference type="SUPFAM" id="SSF56112">
    <property type="entry name" value="Protein kinase-like (PK-like)"/>
    <property type="match status" value="1"/>
</dbReference>
<dbReference type="PROSITE" id="PS00018">
    <property type="entry name" value="EF_HAND_1"/>
    <property type="match status" value="2"/>
</dbReference>
<dbReference type="EC" id="2.7.11.1" evidence="13"/>
<keyword evidence="14" id="KW-1185">Reference proteome</keyword>
<dbReference type="AlphaFoldDB" id="D8LI14"/>
<keyword evidence="3 13" id="KW-0808">Transferase</keyword>
<name>D8LI14_ECTSI</name>
<dbReference type="Pfam" id="PF00069">
    <property type="entry name" value="Pkinase"/>
    <property type="match status" value="1"/>
</dbReference>
<accession>D8LI14</accession>
<dbReference type="EMBL" id="FN648378">
    <property type="protein sequence ID" value="CBN79350.1"/>
    <property type="molecule type" value="Genomic_DNA"/>
</dbReference>
<organism evidence="13 14">
    <name type="scientific">Ectocarpus siliculosus</name>
    <name type="common">Brown alga</name>
    <name type="synonym">Conferva siliculosa</name>
    <dbReference type="NCBI Taxonomy" id="2880"/>
    <lineage>
        <taxon>Eukaryota</taxon>
        <taxon>Sar</taxon>
        <taxon>Stramenopiles</taxon>
        <taxon>Ochrophyta</taxon>
        <taxon>PX clade</taxon>
        <taxon>Phaeophyceae</taxon>
        <taxon>Ectocarpales</taxon>
        <taxon>Ectocarpaceae</taxon>
        <taxon>Ectocarpus</taxon>
    </lineage>
</organism>
<dbReference type="PANTHER" id="PTHR24349">
    <property type="entry name" value="SERINE/THREONINE-PROTEIN KINASE"/>
    <property type="match status" value="1"/>
</dbReference>
<dbReference type="InterPro" id="IPR002048">
    <property type="entry name" value="EF_hand_dom"/>
</dbReference>
<dbReference type="Gene3D" id="1.10.238.10">
    <property type="entry name" value="EF-hand"/>
    <property type="match status" value="2"/>
</dbReference>
<feature type="domain" description="EF-hand" evidence="12">
    <location>
        <begin position="343"/>
        <end position="378"/>
    </location>
</feature>
<dbReference type="Pfam" id="PF13499">
    <property type="entry name" value="EF-hand_7"/>
    <property type="match status" value="1"/>
</dbReference>
<dbReference type="EMBL" id="FN649753">
    <property type="protein sequence ID" value="CBN79350.1"/>
    <property type="molecule type" value="Genomic_DNA"/>
</dbReference>
<dbReference type="PROSITE" id="PS50011">
    <property type="entry name" value="PROTEIN_KINASE_DOM"/>
    <property type="match status" value="1"/>
</dbReference>
<evidence type="ECO:0000313" key="13">
    <source>
        <dbReference type="EMBL" id="CBN79350.1"/>
    </source>
</evidence>
<evidence type="ECO:0000259" key="11">
    <source>
        <dbReference type="PROSITE" id="PS50011"/>
    </source>
</evidence>
<reference evidence="13 14" key="1">
    <citation type="journal article" date="2010" name="Nature">
        <title>The Ectocarpus genome and the independent evolution of multicellularity in brown algae.</title>
        <authorList>
            <person name="Cock J.M."/>
            <person name="Sterck L."/>
            <person name="Rouze P."/>
            <person name="Scornet D."/>
            <person name="Allen A.E."/>
            <person name="Amoutzias G."/>
            <person name="Anthouard V."/>
            <person name="Artiguenave F."/>
            <person name="Aury J.M."/>
            <person name="Badger J.H."/>
            <person name="Beszteri B."/>
            <person name="Billiau K."/>
            <person name="Bonnet E."/>
            <person name="Bothwell J.H."/>
            <person name="Bowler C."/>
            <person name="Boyen C."/>
            <person name="Brownlee C."/>
            <person name="Carrano C.J."/>
            <person name="Charrier B."/>
            <person name="Cho G.Y."/>
            <person name="Coelho S.M."/>
            <person name="Collen J."/>
            <person name="Corre E."/>
            <person name="Da Silva C."/>
            <person name="Delage L."/>
            <person name="Delaroque N."/>
            <person name="Dittami S.M."/>
            <person name="Doulbeau S."/>
            <person name="Elias M."/>
            <person name="Farnham G."/>
            <person name="Gachon C.M."/>
            <person name="Gschloessl B."/>
            <person name="Heesch S."/>
            <person name="Jabbari K."/>
            <person name="Jubin C."/>
            <person name="Kawai H."/>
            <person name="Kimura K."/>
            <person name="Kloareg B."/>
            <person name="Kupper F.C."/>
            <person name="Lang D."/>
            <person name="Le Bail A."/>
            <person name="Leblanc C."/>
            <person name="Lerouge P."/>
            <person name="Lohr M."/>
            <person name="Lopez P.J."/>
            <person name="Martens C."/>
            <person name="Maumus F."/>
            <person name="Michel G."/>
            <person name="Miranda-Saavedra D."/>
            <person name="Morales J."/>
            <person name="Moreau H."/>
            <person name="Motomura T."/>
            <person name="Nagasato C."/>
            <person name="Napoli C.A."/>
            <person name="Nelson D.R."/>
            <person name="Nyvall-Collen P."/>
            <person name="Peters A.F."/>
            <person name="Pommier C."/>
            <person name="Potin P."/>
            <person name="Poulain J."/>
            <person name="Quesneville H."/>
            <person name="Read B."/>
            <person name="Rensing S.A."/>
            <person name="Ritter A."/>
            <person name="Rousvoal S."/>
            <person name="Samanta M."/>
            <person name="Samson G."/>
            <person name="Schroeder D.C."/>
            <person name="Segurens B."/>
            <person name="Strittmatter M."/>
            <person name="Tonon T."/>
            <person name="Tregear J.W."/>
            <person name="Valentin K."/>
            <person name="von Dassow P."/>
            <person name="Yamagishi T."/>
            <person name="Van de Peer Y."/>
            <person name="Wincker P."/>
        </authorList>
    </citation>
    <scope>NUCLEOTIDE SEQUENCE [LARGE SCALE GENOMIC DNA]</scope>
    <source>
        <strain evidence="14">Ec32 / CCAP1310/4</strain>
    </source>
</reference>
<feature type="domain" description="Protein kinase" evidence="11">
    <location>
        <begin position="4"/>
        <end position="327"/>
    </location>
</feature>
<evidence type="ECO:0000256" key="6">
    <source>
        <dbReference type="ARBA" id="ARBA00022837"/>
    </source>
</evidence>
<proteinExistence type="inferred from homology"/>
<evidence type="ECO:0000256" key="2">
    <source>
        <dbReference type="ARBA" id="ARBA00022527"/>
    </source>
</evidence>
<evidence type="ECO:0000256" key="4">
    <source>
        <dbReference type="ARBA" id="ARBA00022741"/>
    </source>
</evidence>
<keyword evidence="7 9" id="KW-0067">ATP-binding</keyword>
<dbReference type="FunFam" id="3.30.200.20:FF:000880">
    <property type="entry name" value="Predicted protein"/>
    <property type="match status" value="1"/>
</dbReference>
<evidence type="ECO:0000256" key="9">
    <source>
        <dbReference type="PROSITE-ProRule" id="PRU10141"/>
    </source>
</evidence>
<keyword evidence="5 13" id="KW-0418">Kinase</keyword>
<gene>
    <name evidence="13" type="primary">CDPK</name>
    <name evidence="13" type="ORF">Esi_0201_0005</name>
</gene>
<dbReference type="InterPro" id="IPR008271">
    <property type="entry name" value="Ser/Thr_kinase_AS"/>
</dbReference>
<dbReference type="STRING" id="2880.D8LI14"/>
<feature type="binding site" evidence="9">
    <location>
        <position position="37"/>
    </location>
    <ligand>
        <name>ATP</name>
        <dbReference type="ChEBI" id="CHEBI:30616"/>
    </ligand>
</feature>
<dbReference type="GO" id="GO:0004674">
    <property type="term" value="F:protein serine/threonine kinase activity"/>
    <property type="evidence" value="ECO:0007669"/>
    <property type="project" value="UniProtKB-KW"/>
</dbReference>
<keyword evidence="6" id="KW-0106">Calcium</keyword>
<dbReference type="GO" id="GO:0005509">
    <property type="term" value="F:calcium ion binding"/>
    <property type="evidence" value="ECO:0007669"/>
    <property type="project" value="InterPro"/>
</dbReference>
<comment type="cofactor">
    <cofactor evidence="1">
        <name>Mg(2+)</name>
        <dbReference type="ChEBI" id="CHEBI:18420"/>
    </cofactor>
</comment>
<dbReference type="SMART" id="SM00054">
    <property type="entry name" value="EFh"/>
    <property type="match status" value="3"/>
</dbReference>
<dbReference type="Proteomes" id="UP000002630">
    <property type="component" value="Linkage Group LG28"/>
</dbReference>
<evidence type="ECO:0000313" key="14">
    <source>
        <dbReference type="Proteomes" id="UP000002630"/>
    </source>
</evidence>
<evidence type="ECO:0000256" key="7">
    <source>
        <dbReference type="ARBA" id="ARBA00022840"/>
    </source>
</evidence>
<dbReference type="GO" id="GO:0005524">
    <property type="term" value="F:ATP binding"/>
    <property type="evidence" value="ECO:0007669"/>
    <property type="project" value="UniProtKB-UniRule"/>
</dbReference>
<evidence type="ECO:0000259" key="12">
    <source>
        <dbReference type="PROSITE" id="PS50222"/>
    </source>
</evidence>
<dbReference type="SUPFAM" id="SSF47473">
    <property type="entry name" value="EF-hand"/>
    <property type="match status" value="1"/>
</dbReference>
<dbReference type="InterPro" id="IPR011992">
    <property type="entry name" value="EF-hand-dom_pair"/>
</dbReference>
<dbReference type="PROSITE" id="PS00108">
    <property type="entry name" value="PROTEIN_KINASE_ST"/>
    <property type="match status" value="1"/>
</dbReference>
<comment type="similarity">
    <text evidence="8">Belongs to the protein kinase superfamily. Ser/Thr protein kinase family. CDPK subfamily.</text>
</comment>
<dbReference type="InterPro" id="IPR011009">
    <property type="entry name" value="Kinase-like_dom_sf"/>
</dbReference>
<evidence type="ECO:0000256" key="10">
    <source>
        <dbReference type="RuleBase" id="RU000304"/>
    </source>
</evidence>
<evidence type="ECO:0000256" key="1">
    <source>
        <dbReference type="ARBA" id="ARBA00001946"/>
    </source>
</evidence>
<feature type="domain" description="EF-hand" evidence="12">
    <location>
        <begin position="220"/>
        <end position="255"/>
    </location>
</feature>
<evidence type="ECO:0000256" key="5">
    <source>
        <dbReference type="ARBA" id="ARBA00022777"/>
    </source>
</evidence>
<dbReference type="Gene3D" id="3.30.200.20">
    <property type="entry name" value="Phosphorylase Kinase, domain 1"/>
    <property type="match status" value="1"/>
</dbReference>
<dbReference type="SMART" id="SM00220">
    <property type="entry name" value="S_TKc"/>
    <property type="match status" value="1"/>
</dbReference>
<protein>
    <submittedName>
        <fullName evidence="13">Calcium-dependent protein kinase, isoform 2 (CDPK 2)</fullName>
        <ecNumber evidence="13">2.7.11.1</ecNumber>
    </submittedName>
</protein>
<dbReference type="InterPro" id="IPR050205">
    <property type="entry name" value="CDPK_Ser/Thr_kinases"/>
</dbReference>
<keyword evidence="4 9" id="KW-0547">Nucleotide-binding</keyword>
<dbReference type="InterPro" id="IPR017441">
    <property type="entry name" value="Protein_kinase_ATP_BS"/>
</dbReference>